<keyword evidence="3" id="KW-0949">S-adenosyl-L-methionine</keyword>
<dbReference type="InterPro" id="IPR058240">
    <property type="entry name" value="rSAM_sf"/>
</dbReference>
<evidence type="ECO:0000256" key="1">
    <source>
        <dbReference type="ARBA" id="ARBA00001966"/>
    </source>
</evidence>
<dbReference type="GO" id="GO:0046872">
    <property type="term" value="F:metal ion binding"/>
    <property type="evidence" value="ECO:0007669"/>
    <property type="project" value="UniProtKB-KW"/>
</dbReference>
<dbReference type="GO" id="GO:0003824">
    <property type="term" value="F:catalytic activity"/>
    <property type="evidence" value="ECO:0007669"/>
    <property type="project" value="InterPro"/>
</dbReference>
<evidence type="ECO:0000259" key="7">
    <source>
        <dbReference type="PROSITE" id="PS51918"/>
    </source>
</evidence>
<evidence type="ECO:0000256" key="3">
    <source>
        <dbReference type="ARBA" id="ARBA00022691"/>
    </source>
</evidence>
<dbReference type="InterPro" id="IPR023885">
    <property type="entry name" value="4Fe4S-binding_SPASM_dom"/>
</dbReference>
<protein>
    <submittedName>
        <fullName evidence="8">Radical SAM protein</fullName>
    </submittedName>
</protein>
<dbReference type="PROSITE" id="PS51918">
    <property type="entry name" value="RADICAL_SAM"/>
    <property type="match status" value="1"/>
</dbReference>
<dbReference type="PANTHER" id="PTHR11228">
    <property type="entry name" value="RADICAL SAM DOMAIN PROTEIN"/>
    <property type="match status" value="1"/>
</dbReference>
<dbReference type="SUPFAM" id="SSF102114">
    <property type="entry name" value="Radical SAM enzymes"/>
    <property type="match status" value="1"/>
</dbReference>
<gene>
    <name evidence="8" type="ORF">ENJ89_04585</name>
</gene>
<proteinExistence type="predicted"/>
<dbReference type="Pfam" id="PF04055">
    <property type="entry name" value="Radical_SAM"/>
    <property type="match status" value="1"/>
</dbReference>
<dbReference type="CDD" id="cd01335">
    <property type="entry name" value="Radical_SAM"/>
    <property type="match status" value="1"/>
</dbReference>
<comment type="cofactor">
    <cofactor evidence="1">
        <name>[4Fe-4S] cluster</name>
        <dbReference type="ChEBI" id="CHEBI:49883"/>
    </cofactor>
</comment>
<dbReference type="SFLD" id="SFLDG01067">
    <property type="entry name" value="SPASM/twitch_domain_containing"/>
    <property type="match status" value="1"/>
</dbReference>
<dbReference type="Gene3D" id="3.20.20.70">
    <property type="entry name" value="Aldolase class I"/>
    <property type="match status" value="1"/>
</dbReference>
<dbReference type="InterPro" id="IPR013785">
    <property type="entry name" value="Aldolase_TIM"/>
</dbReference>
<evidence type="ECO:0000256" key="4">
    <source>
        <dbReference type="ARBA" id="ARBA00022723"/>
    </source>
</evidence>
<keyword evidence="2" id="KW-0004">4Fe-4S</keyword>
<keyword evidence="6" id="KW-0411">Iron-sulfur</keyword>
<dbReference type="GO" id="GO:0051536">
    <property type="term" value="F:iron-sulfur cluster binding"/>
    <property type="evidence" value="ECO:0007669"/>
    <property type="project" value="UniProtKB-KW"/>
</dbReference>
<organism evidence="8">
    <name type="scientific">Caldithrix abyssi</name>
    <dbReference type="NCBI Taxonomy" id="187145"/>
    <lineage>
        <taxon>Bacteria</taxon>
        <taxon>Pseudomonadati</taxon>
        <taxon>Calditrichota</taxon>
        <taxon>Calditrichia</taxon>
        <taxon>Calditrichales</taxon>
        <taxon>Calditrichaceae</taxon>
        <taxon>Caldithrix</taxon>
    </lineage>
</organism>
<dbReference type="SFLD" id="SFLDS00029">
    <property type="entry name" value="Radical_SAM"/>
    <property type="match status" value="1"/>
</dbReference>
<dbReference type="Proteomes" id="UP000886124">
    <property type="component" value="Unassembled WGS sequence"/>
</dbReference>
<dbReference type="SFLD" id="SFLDG01387">
    <property type="entry name" value="BtrN-like_SPASM_domain_contain"/>
    <property type="match status" value="1"/>
</dbReference>
<feature type="domain" description="Radical SAM core" evidence="7">
    <location>
        <begin position="43"/>
        <end position="260"/>
    </location>
</feature>
<reference evidence="8" key="1">
    <citation type="journal article" date="2020" name="mSystems">
        <title>Genome- and Community-Level Interaction Insights into Carbon Utilization and Element Cycling Functions of Hydrothermarchaeota in Hydrothermal Sediment.</title>
        <authorList>
            <person name="Zhou Z."/>
            <person name="Liu Y."/>
            <person name="Xu W."/>
            <person name="Pan J."/>
            <person name="Luo Z.H."/>
            <person name="Li M."/>
        </authorList>
    </citation>
    <scope>NUCLEOTIDE SEQUENCE [LARGE SCALE GENOMIC DNA]</scope>
    <source>
        <strain evidence="8">HyVt-527</strain>
    </source>
</reference>
<accession>A0A7V5PPE8</accession>
<keyword evidence="4" id="KW-0479">Metal-binding</keyword>
<name>A0A7V5PPE8_CALAY</name>
<dbReference type="EMBL" id="DROD01000312">
    <property type="protein sequence ID" value="HHJ52450.1"/>
    <property type="molecule type" value="Genomic_DNA"/>
</dbReference>
<dbReference type="InterPro" id="IPR034391">
    <property type="entry name" value="AdoMet-like_SPASM_containing"/>
</dbReference>
<keyword evidence="5" id="KW-0408">Iron</keyword>
<dbReference type="PANTHER" id="PTHR11228:SF7">
    <property type="entry name" value="PQQA PEPTIDE CYCLASE"/>
    <property type="match status" value="1"/>
</dbReference>
<evidence type="ECO:0000256" key="5">
    <source>
        <dbReference type="ARBA" id="ARBA00023004"/>
    </source>
</evidence>
<dbReference type="Pfam" id="PF13186">
    <property type="entry name" value="SPASM"/>
    <property type="match status" value="1"/>
</dbReference>
<dbReference type="InterPro" id="IPR007197">
    <property type="entry name" value="rSAM"/>
</dbReference>
<comment type="caution">
    <text evidence="8">The sequence shown here is derived from an EMBL/GenBank/DDBJ whole genome shotgun (WGS) entry which is preliminary data.</text>
</comment>
<evidence type="ECO:0000256" key="2">
    <source>
        <dbReference type="ARBA" id="ARBA00022485"/>
    </source>
</evidence>
<dbReference type="InterPro" id="IPR050377">
    <property type="entry name" value="Radical_SAM_PqqE_MftC-like"/>
</dbReference>
<dbReference type="AlphaFoldDB" id="A0A7V5PPE8"/>
<evidence type="ECO:0000313" key="8">
    <source>
        <dbReference type="EMBL" id="HHJ52450.1"/>
    </source>
</evidence>
<evidence type="ECO:0000256" key="6">
    <source>
        <dbReference type="ARBA" id="ARBA00023014"/>
    </source>
</evidence>
<sequence>MLWNNELLLDRLIASLTVRRTINLIKTGSSFLLSALLGKNILWGRPPILTIEPTNLCNLKCPLCTTGNGEMERSRGHMGLDTFRNILEQLGDDIFFLLLYHQGEPYLNKHFLDFVRLAKQKKIYCTTSTNGHYFDEDTIAATIESGLDSMIVSIDGVTQESYQKYRVKGTLDKVVQGSRKFMEMKRRLKSRTPLIAWQFLVMRHNEHEIPAIKRLAKQVGVDRLLLKNIEVRSEQEALEWLPQNTKYRRYEFDGQHLKVKNSDKKSCPRPWLSTLINWDGGVVPCCFDKNGVYLMGNVNRTQDFDRIWRGEAFERFRTRLASDRKSIDMCRNCNQGLGSFIPQFSLRFGKQPTKRAAVQESALRENLPEKASSTLSGK</sequence>